<dbReference type="EMBL" id="JADCTT010000009">
    <property type="protein sequence ID" value="KAF9747981.1"/>
    <property type="molecule type" value="Genomic_DNA"/>
</dbReference>
<proteinExistence type="predicted"/>
<name>A0A8H7K6K6_BIOOC</name>
<evidence type="ECO:0000313" key="2">
    <source>
        <dbReference type="Proteomes" id="UP000616885"/>
    </source>
</evidence>
<dbReference type="Proteomes" id="UP000616885">
    <property type="component" value="Unassembled WGS sequence"/>
</dbReference>
<evidence type="ECO:0000313" key="1">
    <source>
        <dbReference type="EMBL" id="KAF9747981.1"/>
    </source>
</evidence>
<sequence>MAPTATSTEWDHEYHTLRRENLFRNPPKDHTAYPALQAAVDPHIESFDRLFRDDGKPGLLAHGLADIGTKIYLDGDERAGPEGKNRISIRFKDVNLQRAQVPLRTSKPRTAKFSLQSAENAMSHTEASCLPPSSTVSMVATRLSLLESLVRFRLCSR</sequence>
<accession>A0A8H7K6K6</accession>
<comment type="caution">
    <text evidence="1">The sequence shown here is derived from an EMBL/GenBank/DDBJ whole genome shotgun (WGS) entry which is preliminary data.</text>
</comment>
<reference evidence="1" key="1">
    <citation type="submission" date="2020-10" db="EMBL/GenBank/DDBJ databases">
        <title>High-Quality Genome Resource of Clonostachys rosea strain S41 by Oxford Nanopore Long-Read Sequencing.</title>
        <authorList>
            <person name="Wang H."/>
        </authorList>
    </citation>
    <scope>NUCLEOTIDE SEQUENCE</scope>
    <source>
        <strain evidence="1">S41</strain>
    </source>
</reference>
<gene>
    <name evidence="1" type="ORF">IM811_017486</name>
</gene>
<dbReference type="AlphaFoldDB" id="A0A8H7K6K6"/>
<protein>
    <submittedName>
        <fullName evidence="1">Uncharacterized protein</fullName>
    </submittedName>
</protein>
<organism evidence="1 2">
    <name type="scientific">Bionectria ochroleuca</name>
    <name type="common">Gliocladium roseum</name>
    <dbReference type="NCBI Taxonomy" id="29856"/>
    <lineage>
        <taxon>Eukaryota</taxon>
        <taxon>Fungi</taxon>
        <taxon>Dikarya</taxon>
        <taxon>Ascomycota</taxon>
        <taxon>Pezizomycotina</taxon>
        <taxon>Sordariomycetes</taxon>
        <taxon>Hypocreomycetidae</taxon>
        <taxon>Hypocreales</taxon>
        <taxon>Bionectriaceae</taxon>
        <taxon>Clonostachys</taxon>
    </lineage>
</organism>